<dbReference type="GO" id="GO:1990837">
    <property type="term" value="F:sequence-specific double-stranded DNA binding"/>
    <property type="evidence" value="ECO:0007669"/>
    <property type="project" value="TreeGrafter"/>
</dbReference>
<dbReference type="PROSITE" id="PS50071">
    <property type="entry name" value="HOMEOBOX_2"/>
    <property type="match status" value="1"/>
</dbReference>
<dbReference type="SMART" id="SM00389">
    <property type="entry name" value="HOX"/>
    <property type="match status" value="1"/>
</dbReference>
<evidence type="ECO:0000256" key="4">
    <source>
        <dbReference type="SAM" id="MobiDB-lite"/>
    </source>
</evidence>
<dbReference type="InterPro" id="IPR052294">
    <property type="entry name" value="VSX_homeobox_regulators"/>
</dbReference>
<feature type="domain" description="Homeobox" evidence="5">
    <location>
        <begin position="130"/>
        <end position="178"/>
    </location>
</feature>
<keyword evidence="2 3" id="KW-0238">DNA-binding</keyword>
<comment type="subcellular location">
    <subcellularLocation>
        <location evidence="1 2 3">Nucleus</location>
    </subcellularLocation>
</comment>
<reference evidence="7" key="1">
    <citation type="submission" date="2010-08" db="EMBL/GenBank/DDBJ databases">
        <authorList>
            <consortium name="Caenorhabditis japonica Sequencing Consortium"/>
            <person name="Wilson R.K."/>
        </authorList>
    </citation>
    <scope>NUCLEOTIDE SEQUENCE [LARGE SCALE GENOMIC DNA]</scope>
    <source>
        <strain evidence="7">DF5081</strain>
    </source>
</reference>
<reference evidence="6" key="2">
    <citation type="submission" date="2022-06" db="UniProtKB">
        <authorList>
            <consortium name="EnsemblMetazoa"/>
        </authorList>
    </citation>
    <scope>IDENTIFICATION</scope>
    <source>
        <strain evidence="6">DF5081</strain>
    </source>
</reference>
<feature type="DNA-binding region" description="Homeobox" evidence="2">
    <location>
        <begin position="132"/>
        <end position="179"/>
    </location>
</feature>
<name>A0A8R1HJQ1_CAEJA</name>
<protein>
    <submittedName>
        <fullName evidence="6">Homeobox domain-containing protein</fullName>
    </submittedName>
</protein>
<keyword evidence="7" id="KW-1185">Reference proteome</keyword>
<feature type="region of interest" description="Disordered" evidence="4">
    <location>
        <begin position="83"/>
        <end position="135"/>
    </location>
</feature>
<dbReference type="CDD" id="cd00086">
    <property type="entry name" value="homeodomain"/>
    <property type="match status" value="1"/>
</dbReference>
<evidence type="ECO:0000313" key="7">
    <source>
        <dbReference type="Proteomes" id="UP000005237"/>
    </source>
</evidence>
<dbReference type="AlphaFoldDB" id="A0A8R1HJQ1"/>
<evidence type="ECO:0000259" key="5">
    <source>
        <dbReference type="PROSITE" id="PS50071"/>
    </source>
</evidence>
<dbReference type="Pfam" id="PF00046">
    <property type="entry name" value="Homeodomain"/>
    <property type="match status" value="1"/>
</dbReference>
<keyword evidence="2 3" id="KW-0539">Nucleus</keyword>
<accession>A0A8R1HJQ1</accession>
<dbReference type="PANTHER" id="PTHR46892:SF3">
    <property type="entry name" value="VISUAL SYSTEM HOMEOBOX 2"/>
    <property type="match status" value="1"/>
</dbReference>
<proteinExistence type="predicted"/>
<dbReference type="GO" id="GO:0005634">
    <property type="term" value="C:nucleus"/>
    <property type="evidence" value="ECO:0007669"/>
    <property type="project" value="UniProtKB-SubCell"/>
</dbReference>
<sequence length="204" mass="22742">MAIEEMQLAASMQMSNQMNNSQRMSFAIHEILGIQGNAYLSHGYCPQGSFFSNQPNFMDINTCGVSTFDRPLCDGLSNGSVQSNTPLMYRMPTSTSSSSSQPLVDQPTSNSSSSTSTSNSSGGGGKMSKRKKRRHRTIFTQYQIDELEKAFQDAHYPDVYAREVLAGKTDLQEDRIQVGHRDGKEPIIARVSRLFIRPASFYWC</sequence>
<organism evidence="6 7">
    <name type="scientific">Caenorhabditis japonica</name>
    <dbReference type="NCBI Taxonomy" id="281687"/>
    <lineage>
        <taxon>Eukaryota</taxon>
        <taxon>Metazoa</taxon>
        <taxon>Ecdysozoa</taxon>
        <taxon>Nematoda</taxon>
        <taxon>Chromadorea</taxon>
        <taxon>Rhabditida</taxon>
        <taxon>Rhabditina</taxon>
        <taxon>Rhabditomorpha</taxon>
        <taxon>Rhabditoidea</taxon>
        <taxon>Rhabditidae</taxon>
        <taxon>Peloderinae</taxon>
        <taxon>Caenorhabditis</taxon>
    </lineage>
</organism>
<dbReference type="Gene3D" id="1.10.10.60">
    <property type="entry name" value="Homeodomain-like"/>
    <property type="match status" value="1"/>
</dbReference>
<evidence type="ECO:0000256" key="3">
    <source>
        <dbReference type="RuleBase" id="RU000682"/>
    </source>
</evidence>
<dbReference type="InterPro" id="IPR009057">
    <property type="entry name" value="Homeodomain-like_sf"/>
</dbReference>
<dbReference type="GO" id="GO:0006357">
    <property type="term" value="P:regulation of transcription by RNA polymerase II"/>
    <property type="evidence" value="ECO:0007669"/>
    <property type="project" value="TreeGrafter"/>
</dbReference>
<dbReference type="SUPFAM" id="SSF46689">
    <property type="entry name" value="Homeodomain-like"/>
    <property type="match status" value="1"/>
</dbReference>
<dbReference type="PANTHER" id="PTHR46892">
    <property type="entry name" value="VISUAL SYSTEM HOMEOBOX 2"/>
    <property type="match status" value="1"/>
</dbReference>
<dbReference type="InterPro" id="IPR001356">
    <property type="entry name" value="HD"/>
</dbReference>
<feature type="compositionally biased region" description="Low complexity" evidence="4">
    <location>
        <begin position="108"/>
        <end position="120"/>
    </location>
</feature>
<evidence type="ECO:0000256" key="2">
    <source>
        <dbReference type="PROSITE-ProRule" id="PRU00108"/>
    </source>
</evidence>
<dbReference type="Proteomes" id="UP000005237">
    <property type="component" value="Unassembled WGS sequence"/>
</dbReference>
<keyword evidence="2 3" id="KW-0371">Homeobox</keyword>
<dbReference type="EnsemblMetazoa" id="CJA03710.1">
    <property type="protein sequence ID" value="CJA03710.1"/>
    <property type="gene ID" value="WBGene00122914"/>
</dbReference>
<evidence type="ECO:0000313" key="6">
    <source>
        <dbReference type="EnsemblMetazoa" id="CJA03710.1"/>
    </source>
</evidence>
<evidence type="ECO:0000256" key="1">
    <source>
        <dbReference type="ARBA" id="ARBA00004123"/>
    </source>
</evidence>